<dbReference type="GO" id="GO:0005737">
    <property type="term" value="C:cytoplasm"/>
    <property type="evidence" value="ECO:0007669"/>
    <property type="project" value="TreeGrafter"/>
</dbReference>
<dbReference type="EMBL" id="JAXCGZ010021084">
    <property type="protein sequence ID" value="KAK7060085.1"/>
    <property type="molecule type" value="Genomic_DNA"/>
</dbReference>
<accession>A0AAN8WGB3</accession>
<evidence type="ECO:0000256" key="1">
    <source>
        <dbReference type="SAM" id="MobiDB-lite"/>
    </source>
</evidence>
<feature type="region of interest" description="Disordered" evidence="1">
    <location>
        <begin position="19"/>
        <end position="59"/>
    </location>
</feature>
<evidence type="ECO:0000313" key="3">
    <source>
        <dbReference type="Proteomes" id="UP001381693"/>
    </source>
</evidence>
<feature type="compositionally biased region" description="Low complexity" evidence="1">
    <location>
        <begin position="50"/>
        <end position="59"/>
    </location>
</feature>
<feature type="non-terminal residue" evidence="2">
    <location>
        <position position="175"/>
    </location>
</feature>
<dbReference type="PANTHER" id="PTHR23153">
    <property type="entry name" value="UBX-RELATED"/>
    <property type="match status" value="1"/>
</dbReference>
<organism evidence="2 3">
    <name type="scientific">Halocaridina rubra</name>
    <name type="common">Hawaiian red shrimp</name>
    <dbReference type="NCBI Taxonomy" id="373956"/>
    <lineage>
        <taxon>Eukaryota</taxon>
        <taxon>Metazoa</taxon>
        <taxon>Ecdysozoa</taxon>
        <taxon>Arthropoda</taxon>
        <taxon>Crustacea</taxon>
        <taxon>Multicrustacea</taxon>
        <taxon>Malacostraca</taxon>
        <taxon>Eumalacostraca</taxon>
        <taxon>Eucarida</taxon>
        <taxon>Decapoda</taxon>
        <taxon>Pleocyemata</taxon>
        <taxon>Caridea</taxon>
        <taxon>Atyoidea</taxon>
        <taxon>Atyidae</taxon>
        <taxon>Halocaridina</taxon>
    </lineage>
</organism>
<proteinExistence type="predicted"/>
<reference evidence="2 3" key="1">
    <citation type="submission" date="2023-11" db="EMBL/GenBank/DDBJ databases">
        <title>Halocaridina rubra genome assembly.</title>
        <authorList>
            <person name="Smith C."/>
        </authorList>
    </citation>
    <scope>NUCLEOTIDE SEQUENCE [LARGE SCALE GENOMIC DNA]</scope>
    <source>
        <strain evidence="2">EP-1</strain>
        <tissue evidence="2">Whole</tissue>
    </source>
</reference>
<keyword evidence="3" id="KW-1185">Reference proteome</keyword>
<protein>
    <submittedName>
        <fullName evidence="2">UBX domain-containing protein 6</fullName>
    </submittedName>
</protein>
<name>A0AAN8WGB3_HALRR</name>
<evidence type="ECO:0000313" key="2">
    <source>
        <dbReference type="EMBL" id="KAK7060085.1"/>
    </source>
</evidence>
<gene>
    <name evidence="2" type="primary">UBXN6_1</name>
    <name evidence="2" type="ORF">SK128_004425</name>
</gene>
<sequence>MDAIKKFFEKKKTDAKFKMAGEGKKLAMQQRPRHHSNAYSGPKQRHAPTHDAQAAGAAALARLEQQSKKSDVDWSLQAIKAQARRELEAEQKALEHLNLQDSEGMDMRPKEINLDSAPMLAVQGVFFHCPLLGPEIASYNEIKQQIRDFLFSQVEEDKGVSSCLIIHTCNKNKEK</sequence>
<dbReference type="PANTHER" id="PTHR23153:SF38">
    <property type="entry name" value="UBX DOMAIN-CONTAINING PROTEIN 6"/>
    <property type="match status" value="1"/>
</dbReference>
<dbReference type="AlphaFoldDB" id="A0AAN8WGB3"/>
<comment type="caution">
    <text evidence="2">The sequence shown here is derived from an EMBL/GenBank/DDBJ whole genome shotgun (WGS) entry which is preliminary data.</text>
</comment>
<dbReference type="Proteomes" id="UP001381693">
    <property type="component" value="Unassembled WGS sequence"/>
</dbReference>